<dbReference type="PANTHER" id="PTHR33801:SF7">
    <property type="entry name" value="ABSCISIC STRESS-RIPENING PROTEIN 2"/>
    <property type="match status" value="1"/>
</dbReference>
<dbReference type="Proteomes" id="UP000235220">
    <property type="component" value="Chromosome 15"/>
</dbReference>
<evidence type="ECO:0000313" key="4">
    <source>
        <dbReference type="RefSeq" id="XP_018815642.2"/>
    </source>
</evidence>
<feature type="region of interest" description="Disordered" evidence="2">
    <location>
        <begin position="15"/>
        <end position="47"/>
    </location>
</feature>
<keyword evidence="3" id="KW-1185">Reference proteome</keyword>
<dbReference type="AlphaFoldDB" id="A0A2I4E8C0"/>
<protein>
    <submittedName>
        <fullName evidence="4">Uncharacterized protein LOC108987218</fullName>
    </submittedName>
</protein>
<comment type="similarity">
    <text evidence="1">Belongs to the abscisic acid and water stress-induced protein family.</text>
</comment>
<dbReference type="GeneID" id="108987218"/>
<dbReference type="InParanoid" id="A0A2I4E8C0"/>
<dbReference type="InterPro" id="IPR003496">
    <property type="entry name" value="ABA_WDS"/>
</dbReference>
<evidence type="ECO:0000256" key="2">
    <source>
        <dbReference type="SAM" id="MobiDB-lite"/>
    </source>
</evidence>
<reference evidence="4" key="1">
    <citation type="submission" date="2025-08" db="UniProtKB">
        <authorList>
            <consortium name="RefSeq"/>
        </authorList>
    </citation>
    <scope>IDENTIFICATION</scope>
    <source>
        <tissue evidence="4">Leaves</tissue>
    </source>
</reference>
<sequence>MERVRVAMERVGLRGGERSGCEEESSCEGENVERPEKYEAKKDPKYAHRHKVEEEINAAALTNMQFCLVVQNIQIKDIFIPNSLCSLETLSPFFISISKGHHGRILPLSAAAAVGAGRGFVFHEHHEKKEEEEAHGKKPHHLF</sequence>
<feature type="compositionally biased region" description="Basic and acidic residues" evidence="2">
    <location>
        <begin position="31"/>
        <end position="47"/>
    </location>
</feature>
<dbReference type="RefSeq" id="XP_018815642.2">
    <property type="nucleotide sequence ID" value="XM_018960097.2"/>
</dbReference>
<name>A0A2I4E8C0_JUGRE</name>
<dbReference type="KEGG" id="jre:108987218"/>
<proteinExistence type="inferred from homology"/>
<gene>
    <name evidence="4" type="primary">LOC108987218</name>
</gene>
<dbReference type="Pfam" id="PF02496">
    <property type="entry name" value="ABA_WDS"/>
    <property type="match status" value="1"/>
</dbReference>
<dbReference type="STRING" id="51240.A0A2I4E8C0"/>
<dbReference type="PANTHER" id="PTHR33801">
    <property type="entry name" value="ABSCISIC STRESS-RIPENING PROTEIN 5"/>
    <property type="match status" value="1"/>
</dbReference>
<evidence type="ECO:0000256" key="1">
    <source>
        <dbReference type="ARBA" id="ARBA00007160"/>
    </source>
</evidence>
<organism evidence="3 4">
    <name type="scientific">Juglans regia</name>
    <name type="common">English walnut</name>
    <dbReference type="NCBI Taxonomy" id="51240"/>
    <lineage>
        <taxon>Eukaryota</taxon>
        <taxon>Viridiplantae</taxon>
        <taxon>Streptophyta</taxon>
        <taxon>Embryophyta</taxon>
        <taxon>Tracheophyta</taxon>
        <taxon>Spermatophyta</taxon>
        <taxon>Magnoliopsida</taxon>
        <taxon>eudicotyledons</taxon>
        <taxon>Gunneridae</taxon>
        <taxon>Pentapetalae</taxon>
        <taxon>rosids</taxon>
        <taxon>fabids</taxon>
        <taxon>Fagales</taxon>
        <taxon>Juglandaceae</taxon>
        <taxon>Juglans</taxon>
    </lineage>
</organism>
<evidence type="ECO:0000313" key="3">
    <source>
        <dbReference type="Proteomes" id="UP000235220"/>
    </source>
</evidence>
<accession>A0A2I4E8C0</accession>